<gene>
    <name evidence="4" type="ORF">HZY91_05650</name>
</gene>
<protein>
    <submittedName>
        <fullName evidence="4">AAA family ATPase</fullName>
    </submittedName>
</protein>
<accession>A0ABS0LQE1</accession>
<dbReference type="InterPro" id="IPR027417">
    <property type="entry name" value="P-loop_NTPase"/>
</dbReference>
<feature type="domain" description="Endonuclease GajA/Old nuclease/RecF-like AAA" evidence="1">
    <location>
        <begin position="197"/>
        <end position="325"/>
    </location>
</feature>
<dbReference type="InterPro" id="IPR051396">
    <property type="entry name" value="Bact_Antivir_Def_Nuclease"/>
</dbReference>
<dbReference type="InterPro" id="IPR038729">
    <property type="entry name" value="Rad50/SbcC_AAA"/>
</dbReference>
<dbReference type="InterPro" id="IPR041685">
    <property type="entry name" value="AAA_GajA/Old/RecF-like"/>
</dbReference>
<dbReference type="Pfam" id="PF13175">
    <property type="entry name" value="AAA_15"/>
    <property type="match status" value="1"/>
</dbReference>
<name>A0ABS0LQE1_9LACT</name>
<dbReference type="InterPro" id="IPR034139">
    <property type="entry name" value="TOPRIM_OLD"/>
</dbReference>
<proteinExistence type="predicted"/>
<dbReference type="EMBL" id="JACBXQ010000003">
    <property type="protein sequence ID" value="MBG9986377.1"/>
    <property type="molecule type" value="Genomic_DNA"/>
</dbReference>
<dbReference type="RefSeq" id="WP_197115301.1">
    <property type="nucleotide sequence ID" value="NZ_JACBXQ010000003.1"/>
</dbReference>
<dbReference type="PANTHER" id="PTHR43581:SF2">
    <property type="entry name" value="EXCINUCLEASE ATPASE SUBUNIT"/>
    <property type="match status" value="1"/>
</dbReference>
<dbReference type="SUPFAM" id="SSF52540">
    <property type="entry name" value="P-loop containing nucleoside triphosphate hydrolases"/>
    <property type="match status" value="1"/>
</dbReference>
<dbReference type="PANTHER" id="PTHR43581">
    <property type="entry name" value="ATP/GTP PHOSPHATASE"/>
    <property type="match status" value="1"/>
</dbReference>
<evidence type="ECO:0000313" key="4">
    <source>
        <dbReference type="EMBL" id="MBG9986377.1"/>
    </source>
</evidence>
<feature type="domain" description="OLD protein-like TOPRIM" evidence="3">
    <location>
        <begin position="369"/>
        <end position="432"/>
    </location>
</feature>
<evidence type="ECO:0000259" key="2">
    <source>
        <dbReference type="Pfam" id="PF13476"/>
    </source>
</evidence>
<comment type="caution">
    <text evidence="4">The sequence shown here is derived from an EMBL/GenBank/DDBJ whole genome shotgun (WGS) entry which is preliminary data.</text>
</comment>
<dbReference type="Pfam" id="PF20469">
    <property type="entry name" value="OLD-like_TOPRIM"/>
    <property type="match status" value="1"/>
</dbReference>
<reference evidence="4 5" key="1">
    <citation type="submission" date="2020-07" db="EMBL/GenBank/DDBJ databases">
        <title>Facklamia lactis sp. nov., isolated from raw milk.</title>
        <authorList>
            <person name="Doll E.V."/>
            <person name="Huptas C."/>
            <person name="Staib L."/>
            <person name="Wenning M."/>
            <person name="Scherer S."/>
        </authorList>
    </citation>
    <scope>NUCLEOTIDE SEQUENCE [LARGE SCALE GENOMIC DNA]</scope>
    <source>
        <strain evidence="4 5">DSM 111018</strain>
    </source>
</reference>
<evidence type="ECO:0000259" key="1">
    <source>
        <dbReference type="Pfam" id="PF13175"/>
    </source>
</evidence>
<dbReference type="Proteomes" id="UP000721415">
    <property type="component" value="Unassembled WGS sequence"/>
</dbReference>
<feature type="domain" description="Rad50/SbcC-type AAA" evidence="2">
    <location>
        <begin position="5"/>
        <end position="98"/>
    </location>
</feature>
<evidence type="ECO:0000313" key="5">
    <source>
        <dbReference type="Proteomes" id="UP000721415"/>
    </source>
</evidence>
<keyword evidence="5" id="KW-1185">Reference proteome</keyword>
<dbReference type="CDD" id="cd01026">
    <property type="entry name" value="TOPRIM_OLD"/>
    <property type="match status" value="1"/>
</dbReference>
<organism evidence="4 5">
    <name type="scientific">Facklamia lactis</name>
    <dbReference type="NCBI Taxonomy" id="2749967"/>
    <lineage>
        <taxon>Bacteria</taxon>
        <taxon>Bacillati</taxon>
        <taxon>Bacillota</taxon>
        <taxon>Bacilli</taxon>
        <taxon>Lactobacillales</taxon>
        <taxon>Aerococcaceae</taxon>
        <taxon>Facklamia</taxon>
    </lineage>
</organism>
<dbReference type="Pfam" id="PF13476">
    <property type="entry name" value="AAA_23"/>
    <property type="match status" value="1"/>
</dbReference>
<sequence length="531" mass="60907">MIEQVIIRNYRKFKQIKWNPSSGLNVIVGNNQAGKSTLLEAINLALTGRLNGKWLVDELNPYLFNNQVVSEFFEGNPQETVPPEISIEVFFSKESQPQILRGKVNSLNIDCPGILLRILPDPEYLSDFKQYLSNDVPAILPTEFYTVEWKGFHGQPIRRKPHDIRVANVDSKKLSTFRGMDYRLRSLIENMLSDSERTNISANYRKSVYELTNSLLENVNERIKNEEGNFSGNLKLGMDQSPFSNWDNSIVPQVNDVPFNYSGEGQQLLMKLYLSISDNEENNNYYFIEEPENHLSHTSLYEAITIIQNNLTDSQVFITTHSSYVMNRLGLNNITMIYDGNLANFESLSNETIKFYQKASGFDTLRIVLAKKLVLVEGPSDEMIFNKAYFQVHDRYPLEDGIDVITTGISYKRALELCKALDRPVAVLRDADKRDKSYWEADTSEFLKDGFRQIFVGDKEFGQTLEPQLISANFHELDKFKKIISFDGDANKLDEYMKKNKTSIALNISLSEEKIKIPSYIEEAVTFIGEL</sequence>
<evidence type="ECO:0000259" key="3">
    <source>
        <dbReference type="Pfam" id="PF20469"/>
    </source>
</evidence>
<dbReference type="Gene3D" id="3.40.50.300">
    <property type="entry name" value="P-loop containing nucleotide triphosphate hydrolases"/>
    <property type="match status" value="1"/>
</dbReference>